<dbReference type="InterPro" id="IPR000620">
    <property type="entry name" value="EamA_dom"/>
</dbReference>
<dbReference type="SUPFAM" id="SSF103481">
    <property type="entry name" value="Multidrug resistance efflux transporter EmrE"/>
    <property type="match status" value="1"/>
</dbReference>
<keyword evidence="1" id="KW-0472">Membrane</keyword>
<accession>A0A423GLN6</accession>
<dbReference type="Pfam" id="PF00892">
    <property type="entry name" value="EamA"/>
    <property type="match status" value="1"/>
</dbReference>
<dbReference type="PANTHER" id="PTHR22911:SF137">
    <property type="entry name" value="SOLUTE CARRIER FAMILY 35 MEMBER G2-RELATED"/>
    <property type="match status" value="1"/>
</dbReference>
<gene>
    <name evidence="3" type="ORF">BK658_22605</name>
</gene>
<dbReference type="InterPro" id="IPR037185">
    <property type="entry name" value="EmrE-like"/>
</dbReference>
<dbReference type="AlphaFoldDB" id="A0A423GLN6"/>
<dbReference type="FunFam" id="1.10.3730.20:FF:000009">
    <property type="entry name" value="EamA family transporter"/>
    <property type="match status" value="1"/>
</dbReference>
<protein>
    <submittedName>
        <fullName evidence="3">Transporter</fullName>
    </submittedName>
</protein>
<comment type="caution">
    <text evidence="3">The sequence shown here is derived from an EMBL/GenBank/DDBJ whole genome shotgun (WGS) entry which is preliminary data.</text>
</comment>
<feature type="transmembrane region" description="Helical" evidence="1">
    <location>
        <begin position="126"/>
        <end position="144"/>
    </location>
</feature>
<dbReference type="RefSeq" id="WP_123584395.1">
    <property type="nucleotide sequence ID" value="NZ_MOBI01000024.1"/>
</dbReference>
<dbReference type="GO" id="GO:0016020">
    <property type="term" value="C:membrane"/>
    <property type="evidence" value="ECO:0007669"/>
    <property type="project" value="InterPro"/>
</dbReference>
<evidence type="ECO:0000259" key="2">
    <source>
        <dbReference type="Pfam" id="PF00892"/>
    </source>
</evidence>
<dbReference type="Proteomes" id="UP000284684">
    <property type="component" value="Unassembled WGS sequence"/>
</dbReference>
<keyword evidence="1" id="KW-1133">Transmembrane helix</keyword>
<evidence type="ECO:0000313" key="4">
    <source>
        <dbReference type="Proteomes" id="UP000284684"/>
    </source>
</evidence>
<dbReference type="PANTHER" id="PTHR22911">
    <property type="entry name" value="ACYL-MALONYL CONDENSING ENZYME-RELATED"/>
    <property type="match status" value="1"/>
</dbReference>
<organism evidence="3 4">
    <name type="scientific">Pseudomonas brassicacearum</name>
    <dbReference type="NCBI Taxonomy" id="930166"/>
    <lineage>
        <taxon>Bacteria</taxon>
        <taxon>Pseudomonadati</taxon>
        <taxon>Pseudomonadota</taxon>
        <taxon>Gammaproteobacteria</taxon>
        <taxon>Pseudomonadales</taxon>
        <taxon>Pseudomonadaceae</taxon>
        <taxon>Pseudomonas</taxon>
    </lineage>
</organism>
<proteinExistence type="predicted"/>
<evidence type="ECO:0000256" key="1">
    <source>
        <dbReference type="SAM" id="Phobius"/>
    </source>
</evidence>
<name>A0A423GLN6_9PSED</name>
<dbReference type="Gene3D" id="1.10.3730.20">
    <property type="match status" value="1"/>
</dbReference>
<feature type="transmembrane region" description="Helical" evidence="1">
    <location>
        <begin position="6"/>
        <end position="26"/>
    </location>
</feature>
<feature type="transmembrane region" description="Helical" evidence="1">
    <location>
        <begin position="100"/>
        <end position="120"/>
    </location>
</feature>
<feature type="transmembrane region" description="Helical" evidence="1">
    <location>
        <begin position="38"/>
        <end position="59"/>
    </location>
</feature>
<evidence type="ECO:0000313" key="3">
    <source>
        <dbReference type="EMBL" id="ROM92136.1"/>
    </source>
</evidence>
<sequence>MGSGFFSSWTFWALLSAAFAALTAIFAKVGIENVNSDFATLLRTIVVLVSLALILYATGQYQSLGSISAKSYLFLLLSGLATGASWICYFRALKLGPASLVAPVDKLSVVLVAVLGVVLLGERLDLRQWGAIGLITAGVVMLALRR</sequence>
<keyword evidence="1" id="KW-0812">Transmembrane</keyword>
<feature type="transmembrane region" description="Helical" evidence="1">
    <location>
        <begin position="71"/>
        <end position="93"/>
    </location>
</feature>
<reference evidence="3 4" key="1">
    <citation type="submission" date="2016-10" db="EMBL/GenBank/DDBJ databases">
        <title>Comparative genome analysis of multiple Pseudomonas spp. focuses on biocontrol and plant growth promoting traits.</title>
        <authorList>
            <person name="Tao X.-Y."/>
            <person name="Taylor C.G."/>
        </authorList>
    </citation>
    <scope>NUCLEOTIDE SEQUENCE [LARGE SCALE GENOMIC DNA]</scope>
    <source>
        <strain evidence="3 4">37D10</strain>
    </source>
</reference>
<dbReference type="EMBL" id="MOBI01000024">
    <property type="protein sequence ID" value="ROM92136.1"/>
    <property type="molecule type" value="Genomic_DNA"/>
</dbReference>
<feature type="domain" description="EamA" evidence="2">
    <location>
        <begin position="8"/>
        <end position="143"/>
    </location>
</feature>